<feature type="domain" description="DUF4806" evidence="1">
    <location>
        <begin position="261"/>
        <end position="341"/>
    </location>
</feature>
<comment type="caution">
    <text evidence="2">The sequence shown here is derived from an EMBL/GenBank/DDBJ whole genome shotgun (WGS) entry which is preliminary data.</text>
</comment>
<name>A0AAV0Y4A0_9HEMI</name>
<dbReference type="InterPro" id="IPR032071">
    <property type="entry name" value="DUF4806"/>
</dbReference>
<evidence type="ECO:0000259" key="1">
    <source>
        <dbReference type="Pfam" id="PF16064"/>
    </source>
</evidence>
<dbReference type="AlphaFoldDB" id="A0AAV0Y4A0"/>
<reference evidence="2 3" key="1">
    <citation type="submission" date="2023-01" db="EMBL/GenBank/DDBJ databases">
        <authorList>
            <person name="Whitehead M."/>
        </authorList>
    </citation>
    <scope>NUCLEOTIDE SEQUENCE [LARGE SCALE GENOMIC DNA]</scope>
</reference>
<sequence>MTGWYVVKFTKEKNLIEVIPSNWIHNFKECLWPEKLGTLKLQATIKNRSRPSDDWKLHPIKVISKQMYSNYSDASKCADKTLALTSSASETELTQNQSINKRKRTCKADNYNGLSSSSDEEQSTAHNIPDFPNFTSSKLILIFDYTLCQPYNIILIILSLEIDGDIVEEGTKSNIYNNNYHNQDSFVNNTNSLIEQPDNLKVQTQIMRQLVTLNARSKEHSKYLHTILMILNDIQEKQKSSDNQPATPSSMLEFEPIYETLPVTNEESLNLLQQALTNDQTMFNKTVKMLSLIGGSDIKESVGRILRKLISNDYAKQFSYTGHKSSKHAFNKTILSSLLIKAIHSTSNLADKSVKEVETITSIWLSKASERAKNNN</sequence>
<dbReference type="Proteomes" id="UP001160148">
    <property type="component" value="Unassembled WGS sequence"/>
</dbReference>
<evidence type="ECO:0000313" key="3">
    <source>
        <dbReference type="Proteomes" id="UP001160148"/>
    </source>
</evidence>
<dbReference type="PANTHER" id="PTHR34153:SF2">
    <property type="entry name" value="SI:CH211-262H13.3-RELATED"/>
    <property type="match status" value="1"/>
</dbReference>
<organism evidence="2 3">
    <name type="scientific">Macrosiphum euphorbiae</name>
    <name type="common">potato aphid</name>
    <dbReference type="NCBI Taxonomy" id="13131"/>
    <lineage>
        <taxon>Eukaryota</taxon>
        <taxon>Metazoa</taxon>
        <taxon>Ecdysozoa</taxon>
        <taxon>Arthropoda</taxon>
        <taxon>Hexapoda</taxon>
        <taxon>Insecta</taxon>
        <taxon>Pterygota</taxon>
        <taxon>Neoptera</taxon>
        <taxon>Paraneoptera</taxon>
        <taxon>Hemiptera</taxon>
        <taxon>Sternorrhyncha</taxon>
        <taxon>Aphidomorpha</taxon>
        <taxon>Aphidoidea</taxon>
        <taxon>Aphididae</taxon>
        <taxon>Macrosiphini</taxon>
        <taxon>Macrosiphum</taxon>
    </lineage>
</organism>
<dbReference type="PANTHER" id="PTHR34153">
    <property type="entry name" value="SI:CH211-262H13.3-RELATED-RELATED"/>
    <property type="match status" value="1"/>
</dbReference>
<dbReference type="EMBL" id="CARXXK010001361">
    <property type="protein sequence ID" value="CAI6375675.1"/>
    <property type="molecule type" value="Genomic_DNA"/>
</dbReference>
<gene>
    <name evidence="2" type="ORF">MEUPH1_LOCUS29138</name>
</gene>
<protein>
    <recommendedName>
        <fullName evidence="1">DUF4806 domain-containing protein</fullName>
    </recommendedName>
</protein>
<proteinExistence type="predicted"/>
<keyword evidence="3" id="KW-1185">Reference proteome</keyword>
<evidence type="ECO:0000313" key="2">
    <source>
        <dbReference type="EMBL" id="CAI6375675.1"/>
    </source>
</evidence>
<accession>A0AAV0Y4A0</accession>
<dbReference type="Pfam" id="PF16064">
    <property type="entry name" value="DUF4806"/>
    <property type="match status" value="1"/>
</dbReference>